<keyword evidence="2" id="KW-1185">Reference proteome</keyword>
<organism evidence="1 2">
    <name type="scientific">Trichomalopsis sarcophagae</name>
    <dbReference type="NCBI Taxonomy" id="543379"/>
    <lineage>
        <taxon>Eukaryota</taxon>
        <taxon>Metazoa</taxon>
        <taxon>Ecdysozoa</taxon>
        <taxon>Arthropoda</taxon>
        <taxon>Hexapoda</taxon>
        <taxon>Insecta</taxon>
        <taxon>Pterygota</taxon>
        <taxon>Neoptera</taxon>
        <taxon>Endopterygota</taxon>
        <taxon>Hymenoptera</taxon>
        <taxon>Apocrita</taxon>
        <taxon>Proctotrupomorpha</taxon>
        <taxon>Chalcidoidea</taxon>
        <taxon>Pteromalidae</taxon>
        <taxon>Pteromalinae</taxon>
        <taxon>Trichomalopsis</taxon>
    </lineage>
</organism>
<dbReference type="Proteomes" id="UP000215335">
    <property type="component" value="Unassembled WGS sequence"/>
</dbReference>
<proteinExistence type="predicted"/>
<gene>
    <name evidence="1" type="ORF">TSAR_013960</name>
</gene>
<dbReference type="OrthoDB" id="7692121at2759"/>
<evidence type="ECO:0000313" key="1">
    <source>
        <dbReference type="EMBL" id="OXU27606.1"/>
    </source>
</evidence>
<reference evidence="1 2" key="1">
    <citation type="journal article" date="2017" name="Curr. Biol.">
        <title>The Evolution of Venom by Co-option of Single-Copy Genes.</title>
        <authorList>
            <person name="Martinson E.O."/>
            <person name="Mrinalini"/>
            <person name="Kelkar Y.D."/>
            <person name="Chang C.H."/>
            <person name="Werren J.H."/>
        </authorList>
    </citation>
    <scope>NUCLEOTIDE SEQUENCE [LARGE SCALE GENOMIC DNA]</scope>
    <source>
        <strain evidence="1 2">Alberta</strain>
        <tissue evidence="1">Whole body</tissue>
    </source>
</reference>
<dbReference type="AlphaFoldDB" id="A0A232F9T2"/>
<sequence length="319" mass="36297">MKCQVLPAAELSYCVKCVAVESERVFGDVVVTRRSSAAQLPAAYQRSRQNLVQQYLEGPNFLELNRRRPMRRQSAAVAEEGKRDSELKLVARSTRSKSLNLQGTWLGPDLTEHDRTLKLQILRCVIETSIERSKNANQLLELQSYPCIQRNNSAKARTPTQPLHSTQTYPAAPLPSQYSATKEIVVSSLVDQLLVDIYGPTTVSLCGSEWRTRSGSESTNSSWKSRHHQQPYLQRTRLELKSNGELRIVLGTLRDHVSHTGSLLVRQLRRREYLLSRREKLYNVITAHLQAHSSKRKSQQYTIHLCFGSHNRSNAHTNV</sequence>
<name>A0A232F9T2_9HYME</name>
<dbReference type="STRING" id="543379.A0A232F9T2"/>
<protein>
    <submittedName>
        <fullName evidence="1">Uncharacterized protein</fullName>
    </submittedName>
</protein>
<evidence type="ECO:0000313" key="2">
    <source>
        <dbReference type="Proteomes" id="UP000215335"/>
    </source>
</evidence>
<accession>A0A232F9T2</accession>
<dbReference type="EMBL" id="NNAY01000572">
    <property type="protein sequence ID" value="OXU27606.1"/>
    <property type="molecule type" value="Genomic_DNA"/>
</dbReference>
<comment type="caution">
    <text evidence="1">The sequence shown here is derived from an EMBL/GenBank/DDBJ whole genome shotgun (WGS) entry which is preliminary data.</text>
</comment>